<sequence>MKLLVFIEDFFNDIELVTPLSIWKKSNKFSQIDFYHHSLKSARGQFGFAQINNILNDINLDEYDLVFIPGGRGAQDLRKNFDALDKIKKLLKQETKIAMICDAPNVLSEHKIIDSSFTSFPSDWSKEFRKDNYIKTDLVITSKFMSASSAAVAEKLAYCVLANIFSQQAAIDTFKSITGTTDITYLEHLLIK</sequence>
<dbReference type="InterPro" id="IPR050325">
    <property type="entry name" value="Prot/Nucl_acid_deglycase"/>
</dbReference>
<dbReference type="PANTHER" id="PTHR48094">
    <property type="entry name" value="PROTEIN/NUCLEIC ACID DEGLYCASE DJ-1-RELATED"/>
    <property type="match status" value="1"/>
</dbReference>
<dbReference type="EMBL" id="SOCN01000001">
    <property type="protein sequence ID" value="TDV24311.1"/>
    <property type="molecule type" value="Genomic_DNA"/>
</dbReference>
<gene>
    <name evidence="2" type="ORF">BCF59_0270</name>
</gene>
<proteinExistence type="predicted"/>
<evidence type="ECO:0000259" key="1">
    <source>
        <dbReference type="Pfam" id="PF01965"/>
    </source>
</evidence>
<accession>A0A4R7UEF9</accession>
<name>A0A4R7UEF9_9BACT</name>
<protein>
    <submittedName>
        <fullName evidence="2">4-methyl-5(B-hydroxyethyl)-thiazole monophosphate biosynthesis</fullName>
    </submittedName>
</protein>
<dbReference type="RefSeq" id="WP_134110493.1">
    <property type="nucleotide sequence ID" value="NZ_SOCN01000001.1"/>
</dbReference>
<dbReference type="Pfam" id="PF01965">
    <property type="entry name" value="DJ-1_PfpI"/>
    <property type="match status" value="1"/>
</dbReference>
<dbReference type="InterPro" id="IPR002818">
    <property type="entry name" value="DJ-1/PfpI"/>
</dbReference>
<dbReference type="InterPro" id="IPR029062">
    <property type="entry name" value="Class_I_gatase-like"/>
</dbReference>
<feature type="domain" description="DJ-1/PfpI" evidence="1">
    <location>
        <begin position="1"/>
        <end position="143"/>
    </location>
</feature>
<dbReference type="AlphaFoldDB" id="A0A4R7UEF9"/>
<evidence type="ECO:0000313" key="2">
    <source>
        <dbReference type="EMBL" id="TDV24311.1"/>
    </source>
</evidence>
<evidence type="ECO:0000313" key="3">
    <source>
        <dbReference type="Proteomes" id="UP000295757"/>
    </source>
</evidence>
<comment type="caution">
    <text evidence="2">The sequence shown here is derived from an EMBL/GenBank/DDBJ whole genome shotgun (WGS) entry which is preliminary data.</text>
</comment>
<dbReference type="Gene3D" id="3.40.50.880">
    <property type="match status" value="1"/>
</dbReference>
<keyword evidence="3" id="KW-1185">Reference proteome</keyword>
<dbReference type="PANTHER" id="PTHR48094:SF12">
    <property type="entry name" value="PARKINSON DISEASE PROTEIN 7 HOMOLOG"/>
    <property type="match status" value="1"/>
</dbReference>
<organism evidence="2 3">
    <name type="scientific">Mycoplasmopsis mustelae</name>
    <dbReference type="NCBI Taxonomy" id="171289"/>
    <lineage>
        <taxon>Bacteria</taxon>
        <taxon>Bacillati</taxon>
        <taxon>Mycoplasmatota</taxon>
        <taxon>Mycoplasmoidales</taxon>
        <taxon>Metamycoplasmataceae</taxon>
        <taxon>Mycoplasmopsis</taxon>
    </lineage>
</organism>
<dbReference type="Proteomes" id="UP000295757">
    <property type="component" value="Unassembled WGS sequence"/>
</dbReference>
<dbReference type="SUPFAM" id="SSF52317">
    <property type="entry name" value="Class I glutamine amidotransferase-like"/>
    <property type="match status" value="1"/>
</dbReference>
<dbReference type="GO" id="GO:0005737">
    <property type="term" value="C:cytoplasm"/>
    <property type="evidence" value="ECO:0007669"/>
    <property type="project" value="TreeGrafter"/>
</dbReference>
<dbReference type="OrthoDB" id="9800516at2"/>
<reference evidence="2 3" key="1">
    <citation type="submission" date="2019-03" db="EMBL/GenBank/DDBJ databases">
        <title>Genomic Encyclopedia of Archaeal and Bacterial Type Strains, Phase II (KMG-II): from individual species to whole genera.</title>
        <authorList>
            <person name="Goeker M."/>
        </authorList>
    </citation>
    <scope>NUCLEOTIDE SEQUENCE [LARGE SCALE GENOMIC DNA]</scope>
    <source>
        <strain evidence="2 3">ATCC 35214</strain>
    </source>
</reference>